<dbReference type="InParanoid" id="A0A0C3ER80"/>
<feature type="transmembrane region" description="Helical" evidence="1">
    <location>
        <begin position="355"/>
        <end position="373"/>
    </location>
</feature>
<evidence type="ECO:0000313" key="4">
    <source>
        <dbReference type="Proteomes" id="UP000053989"/>
    </source>
</evidence>
<keyword evidence="1" id="KW-0812">Transmembrane</keyword>
<feature type="domain" description="DUF7729" evidence="2">
    <location>
        <begin position="135"/>
        <end position="344"/>
    </location>
</feature>
<keyword evidence="4" id="KW-1185">Reference proteome</keyword>
<dbReference type="HOGENOM" id="CLU_042319_4_1_1"/>
<evidence type="ECO:0000259" key="2">
    <source>
        <dbReference type="Pfam" id="PF24855"/>
    </source>
</evidence>
<feature type="transmembrane region" description="Helical" evidence="1">
    <location>
        <begin position="51"/>
        <end position="70"/>
    </location>
</feature>
<keyword evidence="1" id="KW-0472">Membrane</keyword>
<reference evidence="4" key="2">
    <citation type="submission" date="2015-01" db="EMBL/GenBank/DDBJ databases">
        <title>Evolutionary Origins and Diversification of the Mycorrhizal Mutualists.</title>
        <authorList>
            <consortium name="DOE Joint Genome Institute"/>
            <consortium name="Mycorrhizal Genomics Consortium"/>
            <person name="Kohler A."/>
            <person name="Kuo A."/>
            <person name="Nagy L.G."/>
            <person name="Floudas D."/>
            <person name="Copeland A."/>
            <person name="Barry K.W."/>
            <person name="Cichocki N."/>
            <person name="Veneault-Fourrey C."/>
            <person name="LaButti K."/>
            <person name="Lindquist E.A."/>
            <person name="Lipzen A."/>
            <person name="Lundell T."/>
            <person name="Morin E."/>
            <person name="Murat C."/>
            <person name="Riley R."/>
            <person name="Ohm R."/>
            <person name="Sun H."/>
            <person name="Tunlid A."/>
            <person name="Henrissat B."/>
            <person name="Grigoriev I.V."/>
            <person name="Hibbett D.S."/>
            <person name="Martin F."/>
        </authorList>
    </citation>
    <scope>NUCLEOTIDE SEQUENCE [LARGE SCALE GENOMIC DNA]</scope>
    <source>
        <strain evidence="4">Foug A</strain>
    </source>
</reference>
<dbReference type="PANTHER" id="PTHR39460:SF1">
    <property type="entry name" value="C6 TRANSCRIPTION FACTOR"/>
    <property type="match status" value="1"/>
</dbReference>
<evidence type="ECO:0000313" key="3">
    <source>
        <dbReference type="EMBL" id="KIM70604.1"/>
    </source>
</evidence>
<dbReference type="OrthoDB" id="2564812at2759"/>
<dbReference type="PANTHER" id="PTHR39460">
    <property type="entry name" value="EXPRESSED PROTEIN"/>
    <property type="match status" value="1"/>
</dbReference>
<dbReference type="EMBL" id="KN822004">
    <property type="protein sequence ID" value="KIM70604.1"/>
    <property type="molecule type" value="Genomic_DNA"/>
</dbReference>
<accession>A0A0C3ER80</accession>
<name>A0A0C3ER80_9AGAM</name>
<sequence>MSTPPPSTQPPQTRPAPSRVNHVPELLVPQEPAPAAIPWSPKYKVARRLRWSAVLVPLTLILLVATTRFLSHPVAFDLLIPGAHKEPHTWTEMIFDWSPHMAHTPPSHPEDALVRRSATPTLAPPLPQNPVLPTPFPQPFDTTLSTNFSTTECYNFFLNMTQTTPFRSCRPFSLLLTHSDEFQEAQNNITAMNVDVWGTCNTVLPWDQCSANMAWFTSTLQSSCVKDLSDQNAMAMDTLVALQAFDLMRNVSCQVDPATDAYCYVESVADSDPSSYWFYLLPLGQTLVTITSDACNQCTKGLMTMYADALDGGSSTPLSGLRQTYQNAAKSLNSACGTNYAKASTTSAAPARVRLPLVLLFVCVSFASWHFFVM</sequence>
<evidence type="ECO:0000256" key="1">
    <source>
        <dbReference type="SAM" id="Phobius"/>
    </source>
</evidence>
<dbReference type="Pfam" id="PF24855">
    <property type="entry name" value="DUF7729"/>
    <property type="match status" value="1"/>
</dbReference>
<dbReference type="AlphaFoldDB" id="A0A0C3ER80"/>
<proteinExistence type="predicted"/>
<gene>
    <name evidence="3" type="ORF">SCLCIDRAFT_18698</name>
</gene>
<reference evidence="3 4" key="1">
    <citation type="submission" date="2014-04" db="EMBL/GenBank/DDBJ databases">
        <authorList>
            <consortium name="DOE Joint Genome Institute"/>
            <person name="Kuo A."/>
            <person name="Kohler A."/>
            <person name="Nagy L.G."/>
            <person name="Floudas D."/>
            <person name="Copeland A."/>
            <person name="Barry K.W."/>
            <person name="Cichocki N."/>
            <person name="Veneault-Fourrey C."/>
            <person name="LaButti K."/>
            <person name="Lindquist E.A."/>
            <person name="Lipzen A."/>
            <person name="Lundell T."/>
            <person name="Morin E."/>
            <person name="Murat C."/>
            <person name="Sun H."/>
            <person name="Tunlid A."/>
            <person name="Henrissat B."/>
            <person name="Grigoriev I.V."/>
            <person name="Hibbett D.S."/>
            <person name="Martin F."/>
            <person name="Nordberg H.P."/>
            <person name="Cantor M.N."/>
            <person name="Hua S.X."/>
        </authorList>
    </citation>
    <scope>NUCLEOTIDE SEQUENCE [LARGE SCALE GENOMIC DNA]</scope>
    <source>
        <strain evidence="3 4">Foug A</strain>
    </source>
</reference>
<dbReference type="Proteomes" id="UP000053989">
    <property type="component" value="Unassembled WGS sequence"/>
</dbReference>
<organism evidence="3 4">
    <name type="scientific">Scleroderma citrinum Foug A</name>
    <dbReference type="NCBI Taxonomy" id="1036808"/>
    <lineage>
        <taxon>Eukaryota</taxon>
        <taxon>Fungi</taxon>
        <taxon>Dikarya</taxon>
        <taxon>Basidiomycota</taxon>
        <taxon>Agaricomycotina</taxon>
        <taxon>Agaricomycetes</taxon>
        <taxon>Agaricomycetidae</taxon>
        <taxon>Boletales</taxon>
        <taxon>Sclerodermatineae</taxon>
        <taxon>Sclerodermataceae</taxon>
        <taxon>Scleroderma</taxon>
    </lineage>
</organism>
<keyword evidence="1" id="KW-1133">Transmembrane helix</keyword>
<dbReference type="InterPro" id="IPR056146">
    <property type="entry name" value="DUF7729"/>
</dbReference>
<protein>
    <recommendedName>
        <fullName evidence="2">DUF7729 domain-containing protein</fullName>
    </recommendedName>
</protein>